<organism evidence="2">
    <name type="scientific">uncultured Rubrobacteraceae bacterium</name>
    <dbReference type="NCBI Taxonomy" id="349277"/>
    <lineage>
        <taxon>Bacteria</taxon>
        <taxon>Bacillati</taxon>
        <taxon>Actinomycetota</taxon>
        <taxon>Rubrobacteria</taxon>
        <taxon>Rubrobacterales</taxon>
        <taxon>Rubrobacteraceae</taxon>
        <taxon>environmental samples</taxon>
    </lineage>
</organism>
<dbReference type="EC" id="2.7.1.148" evidence="2"/>
<protein>
    <submittedName>
        <fullName evidence="2">4-diphosphocytidyl-2-C-methyl-D-erythritol kinase</fullName>
        <ecNumber evidence="2">2.7.1.148</ecNumber>
    </submittedName>
</protein>
<evidence type="ECO:0000313" key="2">
    <source>
        <dbReference type="EMBL" id="CAA9483235.1"/>
    </source>
</evidence>
<feature type="compositionally biased region" description="Low complexity" evidence="1">
    <location>
        <begin position="124"/>
        <end position="134"/>
    </location>
</feature>
<feature type="non-terminal residue" evidence="2">
    <location>
        <position position="1"/>
    </location>
</feature>
<keyword evidence="2" id="KW-0418">Kinase</keyword>
<feature type="region of interest" description="Disordered" evidence="1">
    <location>
        <begin position="1"/>
        <end position="294"/>
    </location>
</feature>
<feature type="non-terminal residue" evidence="2">
    <location>
        <position position="294"/>
    </location>
</feature>
<proteinExistence type="predicted"/>
<feature type="compositionally biased region" description="Basic and acidic residues" evidence="1">
    <location>
        <begin position="135"/>
        <end position="152"/>
    </location>
</feature>
<sequence length="294" mass="30168">DGRIGNAAAQGVREGQLRPGGAGRQGGRVPRDLDGHAERLLARRAGALARRRRVRAPRGAGGDVHRAERQEHGLPSLEAARGGDRRETAGAHPAGQGRAGGGRARRGLGGRGGDPRGTEPPLRAGPGRSGAAGDRGADRGRRSVLHPWRDGARGGGGGDPHPPARAAGPSPRYSQAGSRGRDGPDLQGVRRAAGRTASLRRIGPGSPAHGRRRGACPLPGQRPRPRNGGSRAGGGGTEGGSGEGRGYRGLDERQRHGGVWPLWLRGGRPCGGRKDRRALRADLQAGAPRGGGPV</sequence>
<feature type="compositionally biased region" description="Basic and acidic residues" evidence="1">
    <location>
        <begin position="245"/>
        <end position="255"/>
    </location>
</feature>
<gene>
    <name evidence="2" type="ORF">AVDCRST_MAG25-2902</name>
</gene>
<evidence type="ECO:0000256" key="1">
    <source>
        <dbReference type="SAM" id="MobiDB-lite"/>
    </source>
</evidence>
<dbReference type="GO" id="GO:0050515">
    <property type="term" value="F:4-(cytidine 5'-diphospho)-2-C-methyl-D-erythritol kinase activity"/>
    <property type="evidence" value="ECO:0007669"/>
    <property type="project" value="UniProtKB-EC"/>
</dbReference>
<reference evidence="2" key="1">
    <citation type="submission" date="2020-02" db="EMBL/GenBank/DDBJ databases">
        <authorList>
            <person name="Meier V. D."/>
        </authorList>
    </citation>
    <scope>NUCLEOTIDE SEQUENCE</scope>
    <source>
        <strain evidence="2">AVDCRST_MAG25</strain>
    </source>
</reference>
<feature type="compositionally biased region" description="Gly residues" evidence="1">
    <location>
        <begin position="230"/>
        <end position="244"/>
    </location>
</feature>
<name>A0A6J4S205_9ACTN</name>
<accession>A0A6J4S205</accession>
<feature type="compositionally biased region" description="Basic and acidic residues" evidence="1">
    <location>
        <begin position="29"/>
        <end position="41"/>
    </location>
</feature>
<dbReference type="AlphaFoldDB" id="A0A6J4S205"/>
<dbReference type="EMBL" id="CADCVI010000193">
    <property type="protein sequence ID" value="CAA9483235.1"/>
    <property type="molecule type" value="Genomic_DNA"/>
</dbReference>
<keyword evidence="2" id="KW-0808">Transferase</keyword>
<feature type="compositionally biased region" description="Basic and acidic residues" evidence="1">
    <location>
        <begin position="63"/>
        <end position="72"/>
    </location>
</feature>